<feature type="DNA-binding region" description="H-T-H motif" evidence="4">
    <location>
        <begin position="26"/>
        <end position="45"/>
    </location>
</feature>
<dbReference type="SUPFAM" id="SSF46689">
    <property type="entry name" value="Homeodomain-like"/>
    <property type="match status" value="1"/>
</dbReference>
<dbReference type="PRINTS" id="PR00455">
    <property type="entry name" value="HTHTETR"/>
</dbReference>
<sequence>MTHSTKQRLIDAGLRMLLEHGYNDLGIQALLSDTDTPKGSFYHHFKDKEDFALQVVDAYMAQVHAGLDACLKDKERPPLARVRRFFELTQQAYREQGYMGCLLGGLGQELSGVSEAFRRKIEGCFAAIARRMAVCLEEARQKGEIRTDCDVRQLADLLVDCWEGAALRSRLRRNPASLNAMIDFYIRSVAAG</sequence>
<evidence type="ECO:0000313" key="6">
    <source>
        <dbReference type="EMBL" id="QEX18987.1"/>
    </source>
</evidence>
<keyword evidence="7" id="KW-1185">Reference proteome</keyword>
<dbReference type="InterPro" id="IPR001647">
    <property type="entry name" value="HTH_TetR"/>
</dbReference>
<evidence type="ECO:0000259" key="5">
    <source>
        <dbReference type="PROSITE" id="PS50977"/>
    </source>
</evidence>
<dbReference type="Proteomes" id="UP000326202">
    <property type="component" value="Chromosome"/>
</dbReference>
<evidence type="ECO:0000256" key="2">
    <source>
        <dbReference type="ARBA" id="ARBA00023125"/>
    </source>
</evidence>
<accession>A0A5J6MP57</accession>
<evidence type="ECO:0000313" key="7">
    <source>
        <dbReference type="Proteomes" id="UP000326202"/>
    </source>
</evidence>
<dbReference type="InterPro" id="IPR036271">
    <property type="entry name" value="Tet_transcr_reg_TetR-rel_C_sf"/>
</dbReference>
<dbReference type="SUPFAM" id="SSF48498">
    <property type="entry name" value="Tetracyclin repressor-like, C-terminal domain"/>
    <property type="match status" value="1"/>
</dbReference>
<dbReference type="PANTHER" id="PTHR47506">
    <property type="entry name" value="TRANSCRIPTIONAL REGULATORY PROTEIN"/>
    <property type="match status" value="1"/>
</dbReference>
<protein>
    <submittedName>
        <fullName evidence="6">TetR family transcriptional regulator</fullName>
    </submittedName>
</protein>
<dbReference type="Pfam" id="PF16925">
    <property type="entry name" value="TetR_C_13"/>
    <property type="match status" value="1"/>
</dbReference>
<dbReference type="Pfam" id="PF00440">
    <property type="entry name" value="TetR_N"/>
    <property type="match status" value="1"/>
</dbReference>
<keyword evidence="1" id="KW-0805">Transcription regulation</keyword>
<evidence type="ECO:0000256" key="1">
    <source>
        <dbReference type="ARBA" id="ARBA00023015"/>
    </source>
</evidence>
<dbReference type="InterPro" id="IPR009057">
    <property type="entry name" value="Homeodomain-like_sf"/>
</dbReference>
<keyword evidence="2 4" id="KW-0238">DNA-binding</keyword>
<gene>
    <name evidence="6" type="ORF">FRZ44_42990</name>
</gene>
<dbReference type="KEGG" id="htq:FRZ44_42990"/>
<keyword evidence="3" id="KW-0804">Transcription</keyword>
<dbReference type="InterPro" id="IPR011075">
    <property type="entry name" value="TetR_C"/>
</dbReference>
<evidence type="ECO:0000256" key="4">
    <source>
        <dbReference type="PROSITE-ProRule" id="PRU00335"/>
    </source>
</evidence>
<dbReference type="OrthoDB" id="9811084at2"/>
<evidence type="ECO:0000256" key="3">
    <source>
        <dbReference type="ARBA" id="ARBA00023163"/>
    </source>
</evidence>
<dbReference type="EMBL" id="CP042906">
    <property type="protein sequence ID" value="QEX18987.1"/>
    <property type="molecule type" value="Genomic_DNA"/>
</dbReference>
<dbReference type="RefSeq" id="WP_151179092.1">
    <property type="nucleotide sequence ID" value="NZ_CP042906.1"/>
</dbReference>
<dbReference type="Gene3D" id="1.10.357.10">
    <property type="entry name" value="Tetracycline Repressor, domain 2"/>
    <property type="match status" value="1"/>
</dbReference>
<feature type="domain" description="HTH tetR-type" evidence="5">
    <location>
        <begin position="3"/>
        <end position="63"/>
    </location>
</feature>
<reference evidence="6 7" key="1">
    <citation type="submission" date="2019-08" db="EMBL/GenBank/DDBJ databases">
        <title>Hyperibacter terrae gen. nov., sp. nov. and Hyperibacter viscosus sp. nov., two new members in the family Rhodospirillaceae isolated from the rhizosphere of Hypericum perforatum.</title>
        <authorList>
            <person name="Noviana Z."/>
        </authorList>
    </citation>
    <scope>NUCLEOTIDE SEQUENCE [LARGE SCALE GENOMIC DNA]</scope>
    <source>
        <strain evidence="6 7">R5913</strain>
    </source>
</reference>
<organism evidence="6 7">
    <name type="scientific">Hypericibacter terrae</name>
    <dbReference type="NCBI Taxonomy" id="2602015"/>
    <lineage>
        <taxon>Bacteria</taxon>
        <taxon>Pseudomonadati</taxon>
        <taxon>Pseudomonadota</taxon>
        <taxon>Alphaproteobacteria</taxon>
        <taxon>Rhodospirillales</taxon>
        <taxon>Dongiaceae</taxon>
        <taxon>Hypericibacter</taxon>
    </lineage>
</organism>
<dbReference type="PROSITE" id="PS50977">
    <property type="entry name" value="HTH_TETR_2"/>
    <property type="match status" value="1"/>
</dbReference>
<dbReference type="GO" id="GO:0003677">
    <property type="term" value="F:DNA binding"/>
    <property type="evidence" value="ECO:0007669"/>
    <property type="project" value="UniProtKB-UniRule"/>
</dbReference>
<proteinExistence type="predicted"/>
<dbReference type="AlphaFoldDB" id="A0A5J6MP57"/>
<name>A0A5J6MP57_9PROT</name>
<dbReference type="PANTHER" id="PTHR47506:SF6">
    <property type="entry name" value="HTH-TYPE TRANSCRIPTIONAL REPRESSOR NEMR"/>
    <property type="match status" value="1"/>
</dbReference>